<comment type="caution">
    <text evidence="3">The sequence shown here is derived from an EMBL/GenBank/DDBJ whole genome shotgun (WGS) entry which is preliminary data.</text>
</comment>
<dbReference type="PANTHER" id="PTHR37461">
    <property type="entry name" value="ANTI-SIGMA-K FACTOR RSKA"/>
    <property type="match status" value="1"/>
</dbReference>
<evidence type="ECO:0000313" key="4">
    <source>
        <dbReference type="Proteomes" id="UP000541857"/>
    </source>
</evidence>
<dbReference type="RefSeq" id="WP_182205599.1">
    <property type="nucleotide sequence ID" value="NZ_JACGLT010000008.1"/>
</dbReference>
<dbReference type="EMBL" id="JACGLT010000008">
    <property type="protein sequence ID" value="MBA6153299.1"/>
    <property type="molecule type" value="Genomic_DNA"/>
</dbReference>
<dbReference type="PANTHER" id="PTHR37461:SF1">
    <property type="entry name" value="ANTI-SIGMA-K FACTOR RSKA"/>
    <property type="match status" value="1"/>
</dbReference>
<reference evidence="3 4" key="1">
    <citation type="submission" date="2020-07" db="EMBL/GenBank/DDBJ databases">
        <title>Bacterium isolated from marine sediment.</title>
        <authorList>
            <person name="Shang D."/>
        </authorList>
    </citation>
    <scope>NUCLEOTIDE SEQUENCE [LARGE SCALE GENOMIC DNA]</scope>
    <source>
        <strain evidence="3 4">F6074</strain>
    </source>
</reference>
<dbReference type="Pfam" id="PF10099">
    <property type="entry name" value="RskA_C"/>
    <property type="match status" value="1"/>
</dbReference>
<keyword evidence="4" id="KW-1185">Reference proteome</keyword>
<keyword evidence="1" id="KW-0175">Coiled coil</keyword>
<evidence type="ECO:0000256" key="1">
    <source>
        <dbReference type="SAM" id="Coils"/>
    </source>
</evidence>
<organism evidence="3 4">
    <name type="scientific">Gelidibacter maritimus</name>
    <dbReference type="NCBI Taxonomy" id="2761487"/>
    <lineage>
        <taxon>Bacteria</taxon>
        <taxon>Pseudomonadati</taxon>
        <taxon>Bacteroidota</taxon>
        <taxon>Flavobacteriia</taxon>
        <taxon>Flavobacteriales</taxon>
        <taxon>Flavobacteriaceae</taxon>
        <taxon>Gelidibacter</taxon>
    </lineage>
</organism>
<dbReference type="InterPro" id="IPR018764">
    <property type="entry name" value="RskA_C"/>
</dbReference>
<evidence type="ECO:0000259" key="2">
    <source>
        <dbReference type="Pfam" id="PF10099"/>
    </source>
</evidence>
<dbReference type="GO" id="GO:0016989">
    <property type="term" value="F:sigma factor antagonist activity"/>
    <property type="evidence" value="ECO:0007669"/>
    <property type="project" value="TreeGrafter"/>
</dbReference>
<dbReference type="Proteomes" id="UP000541857">
    <property type="component" value="Unassembled WGS sequence"/>
</dbReference>
<proteinExistence type="predicted"/>
<feature type="coiled-coil region" evidence="1">
    <location>
        <begin position="30"/>
        <end position="57"/>
    </location>
</feature>
<dbReference type="GO" id="GO:0005886">
    <property type="term" value="C:plasma membrane"/>
    <property type="evidence" value="ECO:0007669"/>
    <property type="project" value="InterPro"/>
</dbReference>
<feature type="domain" description="Anti-sigma K factor RskA C-terminal" evidence="2">
    <location>
        <begin position="151"/>
        <end position="249"/>
    </location>
</feature>
<dbReference type="AlphaFoldDB" id="A0A7W2R3Z3"/>
<dbReference type="GO" id="GO:0006417">
    <property type="term" value="P:regulation of translation"/>
    <property type="evidence" value="ECO:0007669"/>
    <property type="project" value="TreeGrafter"/>
</dbReference>
<name>A0A7W2R3Z3_9FLAO</name>
<dbReference type="InterPro" id="IPR051474">
    <property type="entry name" value="Anti-sigma-K/W_factor"/>
</dbReference>
<evidence type="ECO:0000313" key="3">
    <source>
        <dbReference type="EMBL" id="MBA6153299.1"/>
    </source>
</evidence>
<protein>
    <submittedName>
        <fullName evidence="3">Anti-sigma factor</fullName>
    </submittedName>
</protein>
<gene>
    <name evidence="3" type="ORF">H3Z82_11225</name>
</gene>
<accession>A0A7W2R3Z3</accession>
<sequence length="267" mass="30165">MEKNLQIFMESGLLDSFILGTTTPNENLEVESYIAEFPEVQAEYERLQDNLEILAKANAVEAPNYVLNAVIRDITEDAPVIQMHSAPTHNRTPWFSIAASIAAFIFAGTAFLLHEQNVSLNHENQVVVEEIFDLRSDIEANNKRLESVMLEFMKLNNPETEKYVLRGNSRAKDLKTVAYINAVDKTSMIDVVSLPKLPENQTYQIWAELQDRMVNLGILDESERKLKTIPYMENALGLSITIEQKVGSKINKAHAENSVAEITLKNK</sequence>